<reference evidence="1" key="1">
    <citation type="submission" date="2020-11" db="EMBL/GenBank/DDBJ databases">
        <title>Adaptations for nitrogen fixation in a non-lichenized fungal sporocarp promotes dispersal by wood-feeding termites.</title>
        <authorList>
            <consortium name="DOE Joint Genome Institute"/>
            <person name="Koch R.A."/>
            <person name="Yoon G."/>
            <person name="Arayal U."/>
            <person name="Lail K."/>
            <person name="Amirebrahimi M."/>
            <person name="Labutti K."/>
            <person name="Lipzen A."/>
            <person name="Riley R."/>
            <person name="Barry K."/>
            <person name="Henrissat B."/>
            <person name="Grigoriev I.V."/>
            <person name="Herr J.R."/>
            <person name="Aime M.C."/>
        </authorList>
    </citation>
    <scope>NUCLEOTIDE SEQUENCE</scope>
    <source>
        <strain evidence="1">MCA 3950</strain>
    </source>
</reference>
<name>A0A9P7VQ49_9AGAR</name>
<dbReference type="GeneID" id="66099707"/>
<gene>
    <name evidence="1" type="ORF">BT62DRAFT_1008216</name>
</gene>
<evidence type="ECO:0000313" key="2">
    <source>
        <dbReference type="Proteomes" id="UP000812287"/>
    </source>
</evidence>
<keyword evidence="2" id="KW-1185">Reference proteome</keyword>
<sequence>MPNATRHGKHLIWAPSTHIGFQQVNPNYTPQAEQQHFTLQTVRFPDNNFRAVPPQERGEIMSFTNNSFGAATYSNVTFTPDRVTYNDTFNAPDDTSSGQLFSWQHPLEYVAPVPQALHFVPDAVGHYGSYQTYEATAQTYEYEGGYSDMSRQTMDNGLFVGGERVLRDEGINGGVY</sequence>
<dbReference type="EMBL" id="MU250540">
    <property type="protein sequence ID" value="KAG7444552.1"/>
    <property type="molecule type" value="Genomic_DNA"/>
</dbReference>
<evidence type="ECO:0000313" key="1">
    <source>
        <dbReference type="EMBL" id="KAG7444552.1"/>
    </source>
</evidence>
<dbReference type="Proteomes" id="UP000812287">
    <property type="component" value="Unassembled WGS sequence"/>
</dbReference>
<protein>
    <submittedName>
        <fullName evidence="1">Uncharacterized protein</fullName>
    </submittedName>
</protein>
<dbReference type="RefSeq" id="XP_043038052.1">
    <property type="nucleotide sequence ID" value="XM_043177420.1"/>
</dbReference>
<accession>A0A9P7VQ49</accession>
<comment type="caution">
    <text evidence="1">The sequence shown here is derived from an EMBL/GenBank/DDBJ whole genome shotgun (WGS) entry which is preliminary data.</text>
</comment>
<proteinExistence type="predicted"/>
<dbReference type="AlphaFoldDB" id="A0A9P7VQ49"/>
<organism evidence="1 2">
    <name type="scientific">Guyanagaster necrorhizus</name>
    <dbReference type="NCBI Taxonomy" id="856835"/>
    <lineage>
        <taxon>Eukaryota</taxon>
        <taxon>Fungi</taxon>
        <taxon>Dikarya</taxon>
        <taxon>Basidiomycota</taxon>
        <taxon>Agaricomycotina</taxon>
        <taxon>Agaricomycetes</taxon>
        <taxon>Agaricomycetidae</taxon>
        <taxon>Agaricales</taxon>
        <taxon>Marasmiineae</taxon>
        <taxon>Physalacriaceae</taxon>
        <taxon>Guyanagaster</taxon>
    </lineage>
</organism>